<keyword evidence="2" id="KW-1185">Reference proteome</keyword>
<dbReference type="GeneID" id="93610965"/>
<sequence>MGALQYYSKCVDVPTGDWNEGFIFTVSYHAQLFNTVEVNVKAVYTNI</sequence>
<dbReference type="InParanoid" id="I1BSV9"/>
<evidence type="ECO:0000313" key="2">
    <source>
        <dbReference type="Proteomes" id="UP000009138"/>
    </source>
</evidence>
<accession>I1BSV9</accession>
<dbReference type="OrthoDB" id="2275232at2759"/>
<evidence type="ECO:0000313" key="1">
    <source>
        <dbReference type="EMBL" id="EIE79289.1"/>
    </source>
</evidence>
<reference evidence="1 2" key="1">
    <citation type="journal article" date="2009" name="PLoS Genet.">
        <title>Genomic analysis of the basal lineage fungus Rhizopus oryzae reveals a whole-genome duplication.</title>
        <authorList>
            <person name="Ma L.-J."/>
            <person name="Ibrahim A.S."/>
            <person name="Skory C."/>
            <person name="Grabherr M.G."/>
            <person name="Burger G."/>
            <person name="Butler M."/>
            <person name="Elias M."/>
            <person name="Idnurm A."/>
            <person name="Lang B.F."/>
            <person name="Sone T."/>
            <person name="Abe A."/>
            <person name="Calvo S.E."/>
            <person name="Corrochano L.M."/>
            <person name="Engels R."/>
            <person name="Fu J."/>
            <person name="Hansberg W."/>
            <person name="Kim J.-M."/>
            <person name="Kodira C.D."/>
            <person name="Koehrsen M.J."/>
            <person name="Liu B."/>
            <person name="Miranda-Saavedra D."/>
            <person name="O'Leary S."/>
            <person name="Ortiz-Castellanos L."/>
            <person name="Poulter R."/>
            <person name="Rodriguez-Romero J."/>
            <person name="Ruiz-Herrera J."/>
            <person name="Shen Y.-Q."/>
            <person name="Zeng Q."/>
            <person name="Galagan J."/>
            <person name="Birren B.W."/>
            <person name="Cuomo C.A."/>
            <person name="Wickes B.L."/>
        </authorList>
    </citation>
    <scope>NUCLEOTIDE SEQUENCE [LARGE SCALE GENOMIC DNA]</scope>
    <source>
        <strain evidence="2">RA 99-880 / ATCC MYA-4621 / FGSC 9543 / NRRL 43880</strain>
    </source>
</reference>
<dbReference type="Proteomes" id="UP000009138">
    <property type="component" value="Unassembled WGS sequence"/>
</dbReference>
<protein>
    <submittedName>
        <fullName evidence="1">Uncharacterized protein</fullName>
    </submittedName>
</protein>
<dbReference type="EMBL" id="CH476733">
    <property type="protein sequence ID" value="EIE79289.1"/>
    <property type="molecule type" value="Genomic_DNA"/>
</dbReference>
<dbReference type="RefSeq" id="XP_067514685.1">
    <property type="nucleotide sequence ID" value="XM_067658584.1"/>
</dbReference>
<dbReference type="AlphaFoldDB" id="I1BSV9"/>
<name>I1BSV9_RHIO9</name>
<dbReference type="VEuPathDB" id="FungiDB:RO3G_03994"/>
<gene>
    <name evidence="1" type="ORF">RO3G_03994</name>
</gene>
<proteinExistence type="predicted"/>
<organism evidence="1 2">
    <name type="scientific">Rhizopus delemar (strain RA 99-880 / ATCC MYA-4621 / FGSC 9543 / NRRL 43880)</name>
    <name type="common">Mucormycosis agent</name>
    <name type="synonym">Rhizopus arrhizus var. delemar</name>
    <dbReference type="NCBI Taxonomy" id="246409"/>
    <lineage>
        <taxon>Eukaryota</taxon>
        <taxon>Fungi</taxon>
        <taxon>Fungi incertae sedis</taxon>
        <taxon>Mucoromycota</taxon>
        <taxon>Mucoromycotina</taxon>
        <taxon>Mucoromycetes</taxon>
        <taxon>Mucorales</taxon>
        <taxon>Mucorineae</taxon>
        <taxon>Rhizopodaceae</taxon>
        <taxon>Rhizopus</taxon>
    </lineage>
</organism>